<evidence type="ECO:0000256" key="1">
    <source>
        <dbReference type="ARBA" id="ARBA00022441"/>
    </source>
</evidence>
<organism evidence="5 6">
    <name type="scientific">Emericellopsis atlantica</name>
    <dbReference type="NCBI Taxonomy" id="2614577"/>
    <lineage>
        <taxon>Eukaryota</taxon>
        <taxon>Fungi</taxon>
        <taxon>Dikarya</taxon>
        <taxon>Ascomycota</taxon>
        <taxon>Pezizomycotina</taxon>
        <taxon>Sordariomycetes</taxon>
        <taxon>Hypocreomycetidae</taxon>
        <taxon>Hypocreales</taxon>
        <taxon>Bionectriaceae</taxon>
        <taxon>Emericellopsis</taxon>
    </lineage>
</organism>
<keyword evidence="2" id="KW-0677">Repeat</keyword>
<keyword evidence="4" id="KW-0812">Transmembrane</keyword>
<proteinExistence type="predicted"/>
<comment type="caution">
    <text evidence="5">The sequence shown here is derived from an EMBL/GenBank/DDBJ whole genome shotgun (WGS) entry which is preliminary data.</text>
</comment>
<dbReference type="InterPro" id="IPR015915">
    <property type="entry name" value="Kelch-typ_b-propeller"/>
</dbReference>
<feature type="compositionally biased region" description="Polar residues" evidence="3">
    <location>
        <begin position="844"/>
        <end position="853"/>
    </location>
</feature>
<dbReference type="PANTHER" id="PTHR46228">
    <property type="entry name" value="KELCH DOMAIN-CONTAINING PROTEIN"/>
    <property type="match status" value="1"/>
</dbReference>
<evidence type="ECO:0000256" key="4">
    <source>
        <dbReference type="SAM" id="Phobius"/>
    </source>
</evidence>
<dbReference type="SUPFAM" id="SSF117281">
    <property type="entry name" value="Kelch motif"/>
    <property type="match status" value="1"/>
</dbReference>
<feature type="transmembrane region" description="Helical" evidence="4">
    <location>
        <begin position="730"/>
        <end position="754"/>
    </location>
</feature>
<dbReference type="PANTHER" id="PTHR46228:SF2">
    <property type="entry name" value="KELCH REPEAT PROTEIN (AFU_ORTHOLOGUE AFUA_4G14350)"/>
    <property type="match status" value="1"/>
</dbReference>
<feature type="region of interest" description="Disordered" evidence="3">
    <location>
        <begin position="92"/>
        <end position="195"/>
    </location>
</feature>
<evidence type="ECO:0008006" key="7">
    <source>
        <dbReference type="Google" id="ProtNLM"/>
    </source>
</evidence>
<feature type="compositionally biased region" description="Low complexity" evidence="3">
    <location>
        <begin position="690"/>
        <end position="706"/>
    </location>
</feature>
<accession>A0A9P7ZU17</accession>
<dbReference type="EMBL" id="MU251244">
    <property type="protein sequence ID" value="KAG9257826.1"/>
    <property type="molecule type" value="Genomic_DNA"/>
</dbReference>
<dbReference type="Proteomes" id="UP000887229">
    <property type="component" value="Unassembled WGS sequence"/>
</dbReference>
<dbReference type="InterPro" id="IPR011043">
    <property type="entry name" value="Gal_Oxase/kelch_b-propeller"/>
</dbReference>
<protein>
    <recommendedName>
        <fullName evidence="7">Kelch repeat-containing protein</fullName>
    </recommendedName>
</protein>
<dbReference type="Gene3D" id="2.120.10.80">
    <property type="entry name" value="Kelch-type beta propeller"/>
    <property type="match status" value="2"/>
</dbReference>
<feature type="region of interest" description="Disordered" evidence="3">
    <location>
        <begin position="820"/>
        <end position="856"/>
    </location>
</feature>
<dbReference type="AlphaFoldDB" id="A0A9P7ZU17"/>
<keyword evidence="6" id="KW-1185">Reference proteome</keyword>
<feature type="compositionally biased region" description="Basic and acidic residues" evidence="3">
    <location>
        <begin position="118"/>
        <end position="141"/>
    </location>
</feature>
<keyword evidence="1" id="KW-0880">Kelch repeat</keyword>
<evidence type="ECO:0000256" key="3">
    <source>
        <dbReference type="SAM" id="MobiDB-lite"/>
    </source>
</evidence>
<sequence>MPFTVIRGSSSSSSSRPTQPSSLDVEFAHPANTTSAVRPPFNSQLTSERLRESSRLHVLVSQMGGKIEKGRRPVFTEIGLDIDSANTARSLAARRHHPDHRQPEDQPSCPISPAQESPVHREKDLGDTSEVHVSKHPETTVKPRRHDSSSIVPSSSARPRLRKRQVSEPAEAWYSKFTGSRNRTRVQSTSGGPPQATPGLQRFALLVALVCVVIPGFTLTSRNYQMEAGTAEAGVIRKRETSPTDVCNRWAHQAAELNGTLYIYGGEAKKDESQESNTWNNYFLTLDLTEDWKTDKPALKGLEIPDGPPAVANGYLWRDYENLFLYGGQFADNPYKDPAPESLWKYNIQDQKWIEFQNPETSKGNFSEPAGQPVHRSAEGAGVSVPELGLSWYFGGHEDWATIPGWSRQIPRVYLNSLLEFTHPGYSNDGVDKIASGNGAGDGGIFRNITSGGIQADEFPKRADGILVFVPGWGKKGVLIGMAGGAKDVFTRNFETLTVYDIESSEWFHQEATGDIPGVRVNPCAVIASSPDASSFQIYMFGGQNLQPFQEQTQYDDMYILTIPSFTWIKADPDSKYAPSGRAGHTCTMRDGQIIVVGGYTGENQPCDDPGIYVFNASSLKWTNEFKAGDHDADHHPDNSVLAGSWGYSVPDKVQKAIGGDEDGGATATEPDSGPATGGPFATGQAPVFTITQGGSTTTITPSSQPDSNDGEHESPPTADNSSGGPNPGLIAAGVIAGVLGALALYLGFCTWLYRRQVAAYKQHIATTNRYSGASADAFAPAGLFSRRQERPVSADSESFGWVGSERGRPAPFLTAEQRWLSDEPTPSAGSGSGTVKKSEERTSGSGNESTENLLEGREPSFFSVVMGPRRALRVVNGMD</sequence>
<feature type="region of interest" description="Disordered" evidence="3">
    <location>
        <begin position="1"/>
        <end position="24"/>
    </location>
</feature>
<reference evidence="5" key="1">
    <citation type="journal article" date="2021" name="IMA Fungus">
        <title>Genomic characterization of three marine fungi, including Emericellopsis atlantica sp. nov. with signatures of a generalist lifestyle and marine biomass degradation.</title>
        <authorList>
            <person name="Hagestad O.C."/>
            <person name="Hou L."/>
            <person name="Andersen J.H."/>
            <person name="Hansen E.H."/>
            <person name="Altermark B."/>
            <person name="Li C."/>
            <person name="Kuhnert E."/>
            <person name="Cox R.J."/>
            <person name="Crous P.W."/>
            <person name="Spatafora J.W."/>
            <person name="Lail K."/>
            <person name="Amirebrahimi M."/>
            <person name="Lipzen A."/>
            <person name="Pangilinan J."/>
            <person name="Andreopoulos W."/>
            <person name="Hayes R.D."/>
            <person name="Ng V."/>
            <person name="Grigoriev I.V."/>
            <person name="Jackson S.A."/>
            <person name="Sutton T.D.S."/>
            <person name="Dobson A.D.W."/>
            <person name="Rama T."/>
        </authorList>
    </citation>
    <scope>NUCLEOTIDE SEQUENCE</scope>
    <source>
        <strain evidence="5">TS7</strain>
    </source>
</reference>
<name>A0A9P7ZU17_9HYPO</name>
<dbReference type="Pfam" id="PF24681">
    <property type="entry name" value="Kelch_KLHDC2_KLHL20_DRC7"/>
    <property type="match status" value="1"/>
</dbReference>
<evidence type="ECO:0000313" key="6">
    <source>
        <dbReference type="Proteomes" id="UP000887229"/>
    </source>
</evidence>
<keyword evidence="4" id="KW-0472">Membrane</keyword>
<gene>
    <name evidence="5" type="ORF">F5Z01DRAFT_303772</name>
</gene>
<dbReference type="RefSeq" id="XP_046121750.1">
    <property type="nucleotide sequence ID" value="XM_046258897.1"/>
</dbReference>
<keyword evidence="4" id="KW-1133">Transmembrane helix</keyword>
<feature type="region of interest" description="Disordered" evidence="3">
    <location>
        <begin position="655"/>
        <end position="726"/>
    </location>
</feature>
<evidence type="ECO:0000313" key="5">
    <source>
        <dbReference type="EMBL" id="KAG9257826.1"/>
    </source>
</evidence>
<dbReference type="SUPFAM" id="SSF50965">
    <property type="entry name" value="Galactose oxidase, central domain"/>
    <property type="match status" value="1"/>
</dbReference>
<dbReference type="GeneID" id="70289800"/>
<feature type="compositionally biased region" description="Polar residues" evidence="3">
    <location>
        <begin position="177"/>
        <end position="192"/>
    </location>
</feature>
<evidence type="ECO:0000256" key="2">
    <source>
        <dbReference type="ARBA" id="ARBA00022737"/>
    </source>
</evidence>
<dbReference type="OrthoDB" id="10251809at2759"/>